<protein>
    <submittedName>
        <fullName evidence="1">PilZ domain-containing protein</fullName>
    </submittedName>
</protein>
<gene>
    <name evidence="1" type="ORF">L3081_09780</name>
</gene>
<name>A0ABS9X049_9GAMM</name>
<keyword evidence="2" id="KW-1185">Reference proteome</keyword>
<proteinExistence type="predicted"/>
<dbReference type="RefSeq" id="WP_242285332.1">
    <property type="nucleotide sequence ID" value="NZ_JAKKSL010000001.1"/>
</dbReference>
<dbReference type="EMBL" id="JAKKSL010000001">
    <property type="protein sequence ID" value="MCI2283626.1"/>
    <property type="molecule type" value="Genomic_DNA"/>
</dbReference>
<dbReference type="Proteomes" id="UP001139646">
    <property type="component" value="Unassembled WGS sequence"/>
</dbReference>
<organism evidence="1 2">
    <name type="scientific">Colwellia maritima</name>
    <dbReference type="NCBI Taxonomy" id="2912588"/>
    <lineage>
        <taxon>Bacteria</taxon>
        <taxon>Pseudomonadati</taxon>
        <taxon>Pseudomonadota</taxon>
        <taxon>Gammaproteobacteria</taxon>
        <taxon>Alteromonadales</taxon>
        <taxon>Colwelliaceae</taxon>
        <taxon>Colwellia</taxon>
    </lineage>
</organism>
<evidence type="ECO:0000313" key="1">
    <source>
        <dbReference type="EMBL" id="MCI2283626.1"/>
    </source>
</evidence>
<evidence type="ECO:0000313" key="2">
    <source>
        <dbReference type="Proteomes" id="UP001139646"/>
    </source>
</evidence>
<sequence length="200" mass="23265">MNNDITEQKLIKYNEFFSIEHEFSINILPLEDHNVVSYEQFLANMPTPFKMASDMTTIDQAALRPLQSLSGVAAQLVDYLNHQSKKIDLLIGYILSQQDEEKHRYQGLKFGGGGLLFTASIAFNLNQILEMKIFLLNENNAVYCYGEVIEIEHVDNAFHHKVIFHFIREEDREILVRTSLHEQSKQLQTLSQQRNQDRSY</sequence>
<accession>A0ABS9X049</accession>
<reference evidence="1" key="1">
    <citation type="submission" date="2022-01" db="EMBL/GenBank/DDBJ databases">
        <title>Colwellia maritima, isolated from seawater.</title>
        <authorList>
            <person name="Kristyanto S."/>
            <person name="Jung J."/>
            <person name="Jeon C.O."/>
        </authorList>
    </citation>
    <scope>NUCLEOTIDE SEQUENCE</scope>
    <source>
        <strain evidence="1">MSW7</strain>
    </source>
</reference>
<comment type="caution">
    <text evidence="1">The sequence shown here is derived from an EMBL/GenBank/DDBJ whole genome shotgun (WGS) entry which is preliminary data.</text>
</comment>